<feature type="region of interest" description="Disordered" evidence="2">
    <location>
        <begin position="1"/>
        <end position="167"/>
    </location>
</feature>
<feature type="compositionally biased region" description="Basic and acidic residues" evidence="2">
    <location>
        <begin position="339"/>
        <end position="363"/>
    </location>
</feature>
<dbReference type="GO" id="GO:0003723">
    <property type="term" value="F:RNA binding"/>
    <property type="evidence" value="ECO:0007669"/>
    <property type="project" value="UniProtKB-UniRule"/>
</dbReference>
<dbReference type="STRING" id="763665.A0A2G5BAJ3"/>
<dbReference type="PROSITE" id="PS50102">
    <property type="entry name" value="RRM"/>
    <property type="match status" value="1"/>
</dbReference>
<feature type="compositionally biased region" description="Basic and acidic residues" evidence="2">
    <location>
        <begin position="132"/>
        <end position="141"/>
    </location>
</feature>
<feature type="compositionally biased region" description="Polar residues" evidence="2">
    <location>
        <begin position="80"/>
        <end position="99"/>
    </location>
</feature>
<dbReference type="OrthoDB" id="439808at2759"/>
<feature type="compositionally biased region" description="Basic and acidic residues" evidence="2">
    <location>
        <begin position="156"/>
        <end position="165"/>
    </location>
</feature>
<evidence type="ECO:0000313" key="4">
    <source>
        <dbReference type="EMBL" id="PIA16029.1"/>
    </source>
</evidence>
<dbReference type="Proteomes" id="UP000242474">
    <property type="component" value="Unassembled WGS sequence"/>
</dbReference>
<dbReference type="EMBL" id="KZ303502">
    <property type="protein sequence ID" value="PIA16029.1"/>
    <property type="molecule type" value="Genomic_DNA"/>
</dbReference>
<feature type="compositionally biased region" description="Basic and acidic residues" evidence="2">
    <location>
        <begin position="315"/>
        <end position="326"/>
    </location>
</feature>
<accession>A0A2G5BAJ3</accession>
<dbReference type="InterPro" id="IPR035979">
    <property type="entry name" value="RBD_domain_sf"/>
</dbReference>
<dbReference type="InterPro" id="IPR050441">
    <property type="entry name" value="RBM"/>
</dbReference>
<dbReference type="PANTHER" id="PTHR48034">
    <property type="entry name" value="TRANSFORMER-2 SEX-DETERMINING PROTEIN-RELATED"/>
    <property type="match status" value="1"/>
</dbReference>
<feature type="compositionally biased region" description="Basic and acidic residues" evidence="2">
    <location>
        <begin position="38"/>
        <end position="50"/>
    </location>
</feature>
<feature type="compositionally biased region" description="Basic and acidic residues" evidence="2">
    <location>
        <begin position="380"/>
        <end position="397"/>
    </location>
</feature>
<gene>
    <name evidence="4" type="ORF">COEREDRAFT_8694</name>
</gene>
<proteinExistence type="predicted"/>
<feature type="compositionally biased region" description="Basic and acidic residues" evidence="2">
    <location>
        <begin position="63"/>
        <end position="78"/>
    </location>
</feature>
<dbReference type="Gene3D" id="3.30.70.330">
    <property type="match status" value="1"/>
</dbReference>
<evidence type="ECO:0000313" key="5">
    <source>
        <dbReference type="Proteomes" id="UP000242474"/>
    </source>
</evidence>
<dbReference type="SUPFAM" id="SSF54928">
    <property type="entry name" value="RNA-binding domain, RBD"/>
    <property type="match status" value="1"/>
</dbReference>
<keyword evidence="1" id="KW-0694">RNA-binding</keyword>
<feature type="compositionally biased region" description="Pro residues" evidence="2">
    <location>
        <begin position="403"/>
        <end position="415"/>
    </location>
</feature>
<reference evidence="4 5" key="1">
    <citation type="journal article" date="2015" name="Genome Biol. Evol.">
        <title>Phylogenomic analyses indicate that early fungi evolved digesting cell walls of algal ancestors of land plants.</title>
        <authorList>
            <person name="Chang Y."/>
            <person name="Wang S."/>
            <person name="Sekimoto S."/>
            <person name="Aerts A.L."/>
            <person name="Choi C."/>
            <person name="Clum A."/>
            <person name="LaButti K.M."/>
            <person name="Lindquist E.A."/>
            <person name="Yee Ngan C."/>
            <person name="Ohm R.A."/>
            <person name="Salamov A.A."/>
            <person name="Grigoriev I.V."/>
            <person name="Spatafora J.W."/>
            <person name="Berbee M.L."/>
        </authorList>
    </citation>
    <scope>NUCLEOTIDE SEQUENCE [LARGE SCALE GENOMIC DNA]</scope>
    <source>
        <strain evidence="4 5">NRRL 1564</strain>
    </source>
</reference>
<evidence type="ECO:0000256" key="2">
    <source>
        <dbReference type="SAM" id="MobiDB-lite"/>
    </source>
</evidence>
<protein>
    <submittedName>
        <fullName evidence="4">RNA-binding domain-containing protein</fullName>
    </submittedName>
</protein>
<feature type="region of interest" description="Disordered" evidence="2">
    <location>
        <begin position="285"/>
        <end position="428"/>
    </location>
</feature>
<dbReference type="InterPro" id="IPR000504">
    <property type="entry name" value="RRM_dom"/>
</dbReference>
<dbReference type="SMART" id="SM00360">
    <property type="entry name" value="RRM"/>
    <property type="match status" value="1"/>
</dbReference>
<dbReference type="InterPro" id="IPR012677">
    <property type="entry name" value="Nucleotide-bd_a/b_plait_sf"/>
</dbReference>
<feature type="compositionally biased region" description="Basic residues" evidence="2">
    <location>
        <begin position="300"/>
        <end position="314"/>
    </location>
</feature>
<sequence>MSKENPILPSEPLSLQPKLMGSTVVEGPEPNRQLSPRSAERVRRRMDIRNFGRSVSRSHSRSAGHERSLSKDIQHEWSGHYNSSQSRYNNQQRRNTGPTHTDHVYHKHDGRSLSPRYSSDRRDTYNSAAEYGRSDSRDNHSGHRHRNGDIQPYRRNGSDENHRGEPAPCRVLGIFQMSKFTTEDHLREIFGRYGPIETIQVIRDPHDGRSRRFGFVNMENVADAHRARDALTDTLIHERKVRVDFSFTSKTHGSMQGKYRGRNTSPRERRHFEYNHYHSDGYFRAGSGHFGGRRLNAPYHMRRRANTRDRRRRDHPHDLPQHDHYAGRSRSPGYHSGPKLHDSYHRDSYYAEPRDSREYEESRGTNGHGYRPSQGSYGRDYGRDRGYAQGQRARDSSEIQQSSPPPPPPLSPPPRSGYRSKMPDSPLY</sequence>
<dbReference type="Pfam" id="PF00076">
    <property type="entry name" value="RRM_1"/>
    <property type="match status" value="1"/>
</dbReference>
<name>A0A2G5BAJ3_COERN</name>
<feature type="domain" description="RRM" evidence="3">
    <location>
        <begin position="170"/>
        <end position="248"/>
    </location>
</feature>
<keyword evidence="5" id="KW-1185">Reference proteome</keyword>
<organism evidence="4 5">
    <name type="scientific">Coemansia reversa (strain ATCC 12441 / NRRL 1564)</name>
    <dbReference type="NCBI Taxonomy" id="763665"/>
    <lineage>
        <taxon>Eukaryota</taxon>
        <taxon>Fungi</taxon>
        <taxon>Fungi incertae sedis</taxon>
        <taxon>Zoopagomycota</taxon>
        <taxon>Kickxellomycotina</taxon>
        <taxon>Kickxellomycetes</taxon>
        <taxon>Kickxellales</taxon>
        <taxon>Kickxellaceae</taxon>
        <taxon>Coemansia</taxon>
    </lineage>
</organism>
<evidence type="ECO:0000259" key="3">
    <source>
        <dbReference type="PROSITE" id="PS50102"/>
    </source>
</evidence>
<evidence type="ECO:0000256" key="1">
    <source>
        <dbReference type="PROSITE-ProRule" id="PRU00176"/>
    </source>
</evidence>
<dbReference type="AlphaFoldDB" id="A0A2G5BAJ3"/>